<dbReference type="Pfam" id="PF00628">
    <property type="entry name" value="PHD"/>
    <property type="match status" value="1"/>
</dbReference>
<feature type="domain" description="Zinc finger PHD-type" evidence="5">
    <location>
        <begin position="57"/>
        <end position="106"/>
    </location>
</feature>
<keyword evidence="2" id="KW-0863">Zinc-finger</keyword>
<evidence type="ECO:0000256" key="1">
    <source>
        <dbReference type="ARBA" id="ARBA00022723"/>
    </source>
</evidence>
<feature type="compositionally biased region" description="Basic and acidic residues" evidence="4">
    <location>
        <begin position="1"/>
        <end position="13"/>
    </location>
</feature>
<feature type="region of interest" description="Disordered" evidence="4">
    <location>
        <begin position="1"/>
        <end position="48"/>
    </location>
</feature>
<dbReference type="SUPFAM" id="SSF57903">
    <property type="entry name" value="FYVE/PHD zinc finger"/>
    <property type="match status" value="1"/>
</dbReference>
<reference evidence="6" key="1">
    <citation type="submission" date="2023-08" db="EMBL/GenBank/DDBJ databases">
        <title>Black Yeasts Isolated from many extreme environments.</title>
        <authorList>
            <person name="Coleine C."/>
            <person name="Stajich J.E."/>
            <person name="Selbmann L."/>
        </authorList>
    </citation>
    <scope>NUCLEOTIDE SEQUENCE</scope>
    <source>
        <strain evidence="6">CCFEE 5810</strain>
    </source>
</reference>
<evidence type="ECO:0000256" key="4">
    <source>
        <dbReference type="SAM" id="MobiDB-lite"/>
    </source>
</evidence>
<dbReference type="PROSITE" id="PS01359">
    <property type="entry name" value="ZF_PHD_1"/>
    <property type="match status" value="1"/>
</dbReference>
<organism evidence="6 7">
    <name type="scientific">Elasticomyces elasticus</name>
    <dbReference type="NCBI Taxonomy" id="574655"/>
    <lineage>
        <taxon>Eukaryota</taxon>
        <taxon>Fungi</taxon>
        <taxon>Dikarya</taxon>
        <taxon>Ascomycota</taxon>
        <taxon>Pezizomycotina</taxon>
        <taxon>Dothideomycetes</taxon>
        <taxon>Dothideomycetidae</taxon>
        <taxon>Mycosphaerellales</taxon>
        <taxon>Teratosphaeriaceae</taxon>
        <taxon>Elasticomyces</taxon>
    </lineage>
</organism>
<keyword evidence="3" id="KW-0862">Zinc</keyword>
<comment type="caution">
    <text evidence="6">The sequence shown here is derived from an EMBL/GenBank/DDBJ whole genome shotgun (WGS) entry which is preliminary data.</text>
</comment>
<dbReference type="SMART" id="SM00249">
    <property type="entry name" value="PHD"/>
    <property type="match status" value="1"/>
</dbReference>
<dbReference type="InterPro" id="IPR019787">
    <property type="entry name" value="Znf_PHD-finger"/>
</dbReference>
<evidence type="ECO:0000313" key="6">
    <source>
        <dbReference type="EMBL" id="KAK5696821.1"/>
    </source>
</evidence>
<evidence type="ECO:0000313" key="7">
    <source>
        <dbReference type="Proteomes" id="UP001310594"/>
    </source>
</evidence>
<proteinExistence type="predicted"/>
<sequence length="253" mass="28072">METRHAATRRPVEPSDMSSSSGVDHVGNNPADYDGASDSSNASTLNEEEDWEKDPYGCICGKTGHMDDGRSTVRCTACCKWQHLGCLYLPAYAEDIPEDFICPACQPEAYPELCAAAGSKEKLWEHNSRKHEILELLAQKYVDWFWALHCRLSENNIKAMKNGCKLNGKTKKIKPQYQGRAEASVRTLLDQLDQAEVSALHSKLVGRSPTRSEIYNELFAEAGRVQIEGRAAYGQELGVLAELFGWVEKGSTA</sequence>
<evidence type="ECO:0000256" key="2">
    <source>
        <dbReference type="ARBA" id="ARBA00022771"/>
    </source>
</evidence>
<protein>
    <submittedName>
        <fullName evidence="6">Transcription factor bye1</fullName>
    </submittedName>
</protein>
<evidence type="ECO:0000256" key="3">
    <source>
        <dbReference type="ARBA" id="ARBA00022833"/>
    </source>
</evidence>
<dbReference type="InterPro" id="IPR019786">
    <property type="entry name" value="Zinc_finger_PHD-type_CS"/>
</dbReference>
<gene>
    <name evidence="6" type="primary">BYE1</name>
    <name evidence="6" type="ORF">LTR97_008125</name>
</gene>
<dbReference type="Proteomes" id="UP001310594">
    <property type="component" value="Unassembled WGS sequence"/>
</dbReference>
<keyword evidence="1" id="KW-0479">Metal-binding</keyword>
<evidence type="ECO:0000259" key="5">
    <source>
        <dbReference type="SMART" id="SM00249"/>
    </source>
</evidence>
<dbReference type="InterPro" id="IPR001965">
    <property type="entry name" value="Znf_PHD"/>
</dbReference>
<dbReference type="InterPro" id="IPR011011">
    <property type="entry name" value="Znf_FYVE_PHD"/>
</dbReference>
<dbReference type="EMBL" id="JAVRQU010000012">
    <property type="protein sequence ID" value="KAK5696821.1"/>
    <property type="molecule type" value="Genomic_DNA"/>
</dbReference>
<accession>A0AAN7W8X9</accession>
<dbReference type="AlphaFoldDB" id="A0AAN7W8X9"/>
<dbReference type="Gene3D" id="3.30.40.10">
    <property type="entry name" value="Zinc/RING finger domain, C3HC4 (zinc finger)"/>
    <property type="match status" value="1"/>
</dbReference>
<dbReference type="GO" id="GO:0008270">
    <property type="term" value="F:zinc ion binding"/>
    <property type="evidence" value="ECO:0007669"/>
    <property type="project" value="UniProtKB-KW"/>
</dbReference>
<name>A0AAN7W8X9_9PEZI</name>
<dbReference type="InterPro" id="IPR013083">
    <property type="entry name" value="Znf_RING/FYVE/PHD"/>
</dbReference>